<dbReference type="RefSeq" id="WP_307261821.1">
    <property type="nucleotide sequence ID" value="NZ_JAUSVL010000001.1"/>
</dbReference>
<protein>
    <submittedName>
        <fullName evidence="2">Uncharacterized protein</fullName>
    </submittedName>
</protein>
<evidence type="ECO:0000313" key="3">
    <source>
        <dbReference type="Proteomes" id="UP001238163"/>
    </source>
</evidence>
<dbReference type="Proteomes" id="UP001238163">
    <property type="component" value="Unassembled WGS sequence"/>
</dbReference>
<accession>A0AAE4APB7</accession>
<evidence type="ECO:0000256" key="1">
    <source>
        <dbReference type="SAM" id="MobiDB-lite"/>
    </source>
</evidence>
<keyword evidence="3" id="KW-1185">Reference proteome</keyword>
<sequence>MKIPTDISIIDLLRQRESEFVKVWSCEEGIRRLLGMVDYPFPDPPPLPSLRKTKNRKASRQLPAAHDDAAPANTAGPPPSKAPLAIRVLQPPAENAYRVVFRRGNVVDSSFQNDPELIKILHGLDLADFTLLSVETVSFTSLSNWRVVAELWKSGESALKEEQQA</sequence>
<dbReference type="AlphaFoldDB" id="A0AAE4APB7"/>
<reference evidence="2" key="1">
    <citation type="submission" date="2023-07" db="EMBL/GenBank/DDBJ databases">
        <title>Genomic Encyclopedia of Type Strains, Phase IV (KMG-IV): sequencing the most valuable type-strain genomes for metagenomic binning, comparative biology and taxonomic classification.</title>
        <authorList>
            <person name="Goeker M."/>
        </authorList>
    </citation>
    <scope>NUCLEOTIDE SEQUENCE</scope>
    <source>
        <strain evidence="2">DSM 24202</strain>
    </source>
</reference>
<proteinExistence type="predicted"/>
<comment type="caution">
    <text evidence="2">The sequence shown here is derived from an EMBL/GenBank/DDBJ whole genome shotgun (WGS) entry which is preliminary data.</text>
</comment>
<gene>
    <name evidence="2" type="ORF">J3R75_002457</name>
</gene>
<evidence type="ECO:0000313" key="2">
    <source>
        <dbReference type="EMBL" id="MDQ0290350.1"/>
    </source>
</evidence>
<name>A0AAE4APB7_9BACT</name>
<dbReference type="EMBL" id="JAUSVL010000001">
    <property type="protein sequence ID" value="MDQ0290350.1"/>
    <property type="molecule type" value="Genomic_DNA"/>
</dbReference>
<organism evidence="2 3">
    <name type="scientific">Oligosphaera ethanolica</name>
    <dbReference type="NCBI Taxonomy" id="760260"/>
    <lineage>
        <taxon>Bacteria</taxon>
        <taxon>Pseudomonadati</taxon>
        <taxon>Lentisphaerota</taxon>
        <taxon>Oligosphaeria</taxon>
        <taxon>Oligosphaerales</taxon>
        <taxon>Oligosphaeraceae</taxon>
        <taxon>Oligosphaera</taxon>
    </lineage>
</organism>
<feature type="region of interest" description="Disordered" evidence="1">
    <location>
        <begin position="45"/>
        <end position="83"/>
    </location>
</feature>